<reference evidence="2" key="3">
    <citation type="submission" date="2015-04" db="UniProtKB">
        <authorList>
            <consortium name="EnsemblPlants"/>
        </authorList>
    </citation>
    <scope>IDENTIFICATION</scope>
</reference>
<dbReference type="EnsemblPlants" id="LPERR05G08650.1">
    <property type="protein sequence ID" value="LPERR05G08650.1"/>
    <property type="gene ID" value="LPERR05G08650"/>
</dbReference>
<organism evidence="2 3">
    <name type="scientific">Leersia perrieri</name>
    <dbReference type="NCBI Taxonomy" id="77586"/>
    <lineage>
        <taxon>Eukaryota</taxon>
        <taxon>Viridiplantae</taxon>
        <taxon>Streptophyta</taxon>
        <taxon>Embryophyta</taxon>
        <taxon>Tracheophyta</taxon>
        <taxon>Spermatophyta</taxon>
        <taxon>Magnoliopsida</taxon>
        <taxon>Liliopsida</taxon>
        <taxon>Poales</taxon>
        <taxon>Poaceae</taxon>
        <taxon>BOP clade</taxon>
        <taxon>Oryzoideae</taxon>
        <taxon>Oryzeae</taxon>
        <taxon>Oryzinae</taxon>
        <taxon>Leersia</taxon>
    </lineage>
</organism>
<reference evidence="3" key="2">
    <citation type="submission" date="2013-12" db="EMBL/GenBank/DDBJ databases">
        <authorList>
            <person name="Yu Y."/>
            <person name="Lee S."/>
            <person name="de Baynast K."/>
            <person name="Wissotski M."/>
            <person name="Liu L."/>
            <person name="Talag J."/>
            <person name="Goicoechea J."/>
            <person name="Angelova A."/>
            <person name="Jetty R."/>
            <person name="Kudrna D."/>
            <person name="Golser W."/>
            <person name="Rivera L."/>
            <person name="Zhang J."/>
            <person name="Wing R."/>
        </authorList>
    </citation>
    <scope>NUCLEOTIDE SEQUENCE</scope>
</reference>
<dbReference type="Proteomes" id="UP000032180">
    <property type="component" value="Chromosome 5"/>
</dbReference>
<protein>
    <submittedName>
        <fullName evidence="2">Uncharacterized protein</fullName>
    </submittedName>
</protein>
<dbReference type="Gramene" id="LPERR05G08650.1">
    <property type="protein sequence ID" value="LPERR05G08650.1"/>
    <property type="gene ID" value="LPERR05G08650"/>
</dbReference>
<proteinExistence type="predicted"/>
<accession>A0A0D9WEV7</accession>
<dbReference type="AlphaFoldDB" id="A0A0D9WEV7"/>
<reference evidence="2 3" key="1">
    <citation type="submission" date="2012-08" db="EMBL/GenBank/DDBJ databases">
        <title>Oryza genome evolution.</title>
        <authorList>
            <person name="Wing R.A."/>
        </authorList>
    </citation>
    <scope>NUCLEOTIDE SEQUENCE</scope>
</reference>
<evidence type="ECO:0000313" key="3">
    <source>
        <dbReference type="Proteomes" id="UP000032180"/>
    </source>
</evidence>
<dbReference type="HOGENOM" id="CLU_2041429_0_0_1"/>
<feature type="compositionally biased region" description="Gly residues" evidence="1">
    <location>
        <begin position="78"/>
        <end position="87"/>
    </location>
</feature>
<feature type="compositionally biased region" description="Basic and acidic residues" evidence="1">
    <location>
        <begin position="50"/>
        <end position="65"/>
    </location>
</feature>
<name>A0A0D9WEV7_9ORYZ</name>
<sequence>MAFDSFFMLVCWRIWKERNARTFQQMCKTAEALVAEIKEEAALWSSADRDRQGVKAAHAKPEGRRRGWKAAAAVTGEVGSGDGGRGSGAEKAPSREGWGGREGGGRCVYSIGRLRGDDGCV</sequence>
<evidence type="ECO:0000256" key="1">
    <source>
        <dbReference type="SAM" id="MobiDB-lite"/>
    </source>
</evidence>
<keyword evidence="3" id="KW-1185">Reference proteome</keyword>
<evidence type="ECO:0000313" key="2">
    <source>
        <dbReference type="EnsemblPlants" id="LPERR05G08650.1"/>
    </source>
</evidence>
<feature type="region of interest" description="Disordered" evidence="1">
    <location>
        <begin position="50"/>
        <end position="105"/>
    </location>
</feature>